<dbReference type="AlphaFoldDB" id="A0A1G6MLY8"/>
<evidence type="ECO:0000313" key="2">
    <source>
        <dbReference type="EMBL" id="SDC56628.1"/>
    </source>
</evidence>
<dbReference type="Proteomes" id="UP000199322">
    <property type="component" value="Unassembled WGS sequence"/>
</dbReference>
<dbReference type="Pfam" id="PF18765">
    <property type="entry name" value="Polbeta"/>
    <property type="match status" value="1"/>
</dbReference>
<dbReference type="PANTHER" id="PTHR37030">
    <property type="entry name" value="NUCLEOTIDYLTRANSFERASE"/>
    <property type="match status" value="1"/>
</dbReference>
<feature type="domain" description="Polymerase beta nucleotidyltransferase" evidence="1">
    <location>
        <begin position="10"/>
        <end position="107"/>
    </location>
</feature>
<organism evidence="2 3">
    <name type="scientific">Geotoga petraea</name>
    <dbReference type="NCBI Taxonomy" id="28234"/>
    <lineage>
        <taxon>Bacteria</taxon>
        <taxon>Thermotogati</taxon>
        <taxon>Thermotogota</taxon>
        <taxon>Thermotogae</taxon>
        <taxon>Petrotogales</taxon>
        <taxon>Petrotogaceae</taxon>
        <taxon>Geotoga</taxon>
    </lineage>
</organism>
<dbReference type="InterPro" id="IPR041633">
    <property type="entry name" value="Polbeta"/>
</dbReference>
<evidence type="ECO:0000259" key="1">
    <source>
        <dbReference type="Pfam" id="PF18765"/>
    </source>
</evidence>
<dbReference type="SUPFAM" id="SSF81301">
    <property type="entry name" value="Nucleotidyltransferase"/>
    <property type="match status" value="1"/>
</dbReference>
<gene>
    <name evidence="2" type="ORF">SAMN04488588_1308</name>
</gene>
<protein>
    <submittedName>
        <fullName evidence="2">Predicted nucleotidyltransferase</fullName>
    </submittedName>
</protein>
<dbReference type="InterPro" id="IPR043519">
    <property type="entry name" value="NT_sf"/>
</dbReference>
<sequence>MNKNIQNEIEKITNKIKDTENIKRIYLFGSYAYGSPNIDSDIDLCIISEGNKRKIEIMNDIREKIGYSIDYPLDIIVYKPEEFNERANSKTSLENKISKNGVVIYEKRVS</sequence>
<keyword evidence="3" id="KW-1185">Reference proteome</keyword>
<accession>A0A1G6MLY8</accession>
<dbReference type="STRING" id="28234.SAMN04488588_1308"/>
<proteinExistence type="predicted"/>
<dbReference type="CDD" id="cd05403">
    <property type="entry name" value="NT_KNTase_like"/>
    <property type="match status" value="1"/>
</dbReference>
<name>A0A1G6MLY8_9BACT</name>
<dbReference type="PANTHER" id="PTHR37030:SF1">
    <property type="entry name" value="NUCLEOTIDYLTRANSFERASE"/>
    <property type="match status" value="1"/>
</dbReference>
<reference evidence="2 3" key="1">
    <citation type="submission" date="2016-10" db="EMBL/GenBank/DDBJ databases">
        <authorList>
            <person name="de Groot N.N."/>
        </authorList>
    </citation>
    <scope>NUCLEOTIDE SEQUENCE [LARGE SCALE GENOMIC DNA]</scope>
    <source>
        <strain evidence="2 3">WG14</strain>
    </source>
</reference>
<dbReference type="Gene3D" id="3.30.460.10">
    <property type="entry name" value="Beta Polymerase, domain 2"/>
    <property type="match status" value="1"/>
</dbReference>
<dbReference type="RefSeq" id="WP_218119799.1">
    <property type="nucleotide sequence ID" value="NZ_FMYV01000005.1"/>
</dbReference>
<dbReference type="GO" id="GO:0016740">
    <property type="term" value="F:transferase activity"/>
    <property type="evidence" value="ECO:0007669"/>
    <property type="project" value="UniProtKB-KW"/>
</dbReference>
<evidence type="ECO:0000313" key="3">
    <source>
        <dbReference type="Proteomes" id="UP000199322"/>
    </source>
</evidence>
<dbReference type="EMBL" id="FMYV01000005">
    <property type="protein sequence ID" value="SDC56628.1"/>
    <property type="molecule type" value="Genomic_DNA"/>
</dbReference>
<keyword evidence="2" id="KW-0808">Transferase</keyword>